<feature type="region of interest" description="Disordered" evidence="4">
    <location>
        <begin position="341"/>
        <end position="423"/>
    </location>
</feature>
<evidence type="ECO:0000256" key="2">
    <source>
        <dbReference type="ARBA" id="ARBA00022801"/>
    </source>
</evidence>
<proteinExistence type="predicted"/>
<keyword evidence="7" id="KW-1185">Reference proteome</keyword>
<evidence type="ECO:0000256" key="3">
    <source>
        <dbReference type="ARBA" id="ARBA00022840"/>
    </source>
</evidence>
<dbReference type="GO" id="GO:0005524">
    <property type="term" value="F:ATP binding"/>
    <property type="evidence" value="ECO:0007669"/>
    <property type="project" value="UniProtKB-KW"/>
</dbReference>
<name>A0A939FN82_9ACTN</name>
<sequence length="423" mass="42322">MNALTVVRAGALTTVQDLGRAGYAHLGVPRSGALDEPAHRLANRLAGNPVECATLETTVNGCAVRPETAVTAVVTGAPCPVRVDGRPAAWGAPVRVPAGAVLEAGPAGAGLRSYLAFAGGIAVPAVLGSRSRDLLSCLGPEPLFDGMSLPLGEPYGPPAGSAADVTLWSAPPPGGLVLPVVLGPRDDWFTPEALRTFAGPGFVVSPASNRIGLRTEGPALARAALAGSCELPSEGMPLGAVQVPPDGRPVVFLADHPTTGGYPVIGVVPEASLAVAGQAVPGLRCGSFRCGSEGCRGSWAERRCRGAGAGAPEGVPESDIYGPVAVSRDACPHIGPTNIRQHSGTPSCAPDPLPSRRRDGAGRCPGWAGRSQGGRASGWVGGPVTRGCGPATRVRTGAQGGRASGCGPVPRVGGPSGRSSAVR</sequence>
<dbReference type="EMBL" id="JAFMOF010000002">
    <property type="protein sequence ID" value="MBO0653628.1"/>
    <property type="molecule type" value="Genomic_DNA"/>
</dbReference>
<evidence type="ECO:0000313" key="7">
    <source>
        <dbReference type="Proteomes" id="UP000664781"/>
    </source>
</evidence>
<dbReference type="PANTHER" id="PTHR43309">
    <property type="entry name" value="5-OXOPROLINASE SUBUNIT C"/>
    <property type="match status" value="1"/>
</dbReference>
<dbReference type="InterPro" id="IPR052708">
    <property type="entry name" value="PxpC"/>
</dbReference>
<dbReference type="Gene3D" id="2.40.100.10">
    <property type="entry name" value="Cyclophilin-like"/>
    <property type="match status" value="1"/>
</dbReference>
<dbReference type="InterPro" id="IPR003778">
    <property type="entry name" value="CT_A_B"/>
</dbReference>
<protein>
    <submittedName>
        <fullName evidence="6">Biotin-dependent carboxyltransferase family protein</fullName>
    </submittedName>
</protein>
<organism evidence="6 7">
    <name type="scientific">Streptomyces triculaminicus</name>
    <dbReference type="NCBI Taxonomy" id="2816232"/>
    <lineage>
        <taxon>Bacteria</taxon>
        <taxon>Bacillati</taxon>
        <taxon>Actinomycetota</taxon>
        <taxon>Actinomycetes</taxon>
        <taxon>Kitasatosporales</taxon>
        <taxon>Streptomycetaceae</taxon>
        <taxon>Streptomyces</taxon>
    </lineage>
</organism>
<evidence type="ECO:0000313" key="6">
    <source>
        <dbReference type="EMBL" id="MBO0653628.1"/>
    </source>
</evidence>
<dbReference type="Pfam" id="PF02626">
    <property type="entry name" value="CT_A_B"/>
    <property type="match status" value="1"/>
</dbReference>
<dbReference type="Proteomes" id="UP000664781">
    <property type="component" value="Unassembled WGS sequence"/>
</dbReference>
<evidence type="ECO:0000256" key="4">
    <source>
        <dbReference type="SAM" id="MobiDB-lite"/>
    </source>
</evidence>
<dbReference type="SMART" id="SM00797">
    <property type="entry name" value="AHS2"/>
    <property type="match status" value="1"/>
</dbReference>
<dbReference type="PANTHER" id="PTHR43309:SF3">
    <property type="entry name" value="5-OXOPROLINASE SUBUNIT C"/>
    <property type="match status" value="1"/>
</dbReference>
<dbReference type="SUPFAM" id="SSF50891">
    <property type="entry name" value="Cyclophilin-like"/>
    <property type="match status" value="1"/>
</dbReference>
<dbReference type="InterPro" id="IPR029000">
    <property type="entry name" value="Cyclophilin-like_dom_sf"/>
</dbReference>
<keyword evidence="3" id="KW-0067">ATP-binding</keyword>
<dbReference type="GO" id="GO:0016787">
    <property type="term" value="F:hydrolase activity"/>
    <property type="evidence" value="ECO:0007669"/>
    <property type="project" value="UniProtKB-KW"/>
</dbReference>
<dbReference type="AlphaFoldDB" id="A0A939FN82"/>
<dbReference type="NCBIfam" id="TIGR00724">
    <property type="entry name" value="urea_amlyse_rel"/>
    <property type="match status" value="1"/>
</dbReference>
<feature type="compositionally biased region" description="Low complexity" evidence="4">
    <location>
        <begin position="408"/>
        <end position="423"/>
    </location>
</feature>
<comment type="caution">
    <text evidence="6">The sequence shown here is derived from an EMBL/GenBank/DDBJ whole genome shotgun (WGS) entry which is preliminary data.</text>
</comment>
<reference evidence="6" key="1">
    <citation type="submission" date="2021-03" db="EMBL/GenBank/DDBJ databases">
        <title>Streptomyces strains.</title>
        <authorList>
            <person name="Lund M.B."/>
            <person name="Toerring T."/>
        </authorList>
    </citation>
    <scope>NUCLEOTIDE SEQUENCE</scope>
    <source>
        <strain evidence="6">JCM 4242</strain>
    </source>
</reference>
<accession>A0A939FN82</accession>
<feature type="compositionally biased region" description="Gly residues" evidence="4">
    <location>
        <begin position="371"/>
        <end position="381"/>
    </location>
</feature>
<keyword evidence="2" id="KW-0378">Hydrolase</keyword>
<evidence type="ECO:0000259" key="5">
    <source>
        <dbReference type="SMART" id="SM00797"/>
    </source>
</evidence>
<evidence type="ECO:0000256" key="1">
    <source>
        <dbReference type="ARBA" id="ARBA00022741"/>
    </source>
</evidence>
<keyword evidence="1" id="KW-0547">Nucleotide-binding</keyword>
<feature type="domain" description="Carboxyltransferase" evidence="5">
    <location>
        <begin position="25"/>
        <end position="304"/>
    </location>
</feature>
<gene>
    <name evidence="6" type="ORF">J1792_12785</name>
</gene>